<comment type="caution">
    <text evidence="2">The sequence shown here is derived from an EMBL/GenBank/DDBJ whole genome shotgun (WGS) entry which is preliminary data.</text>
</comment>
<protein>
    <submittedName>
        <fullName evidence="2">Uncharacterized protein</fullName>
    </submittedName>
</protein>
<evidence type="ECO:0000256" key="1">
    <source>
        <dbReference type="SAM" id="MobiDB-lite"/>
    </source>
</evidence>
<reference evidence="2" key="1">
    <citation type="journal article" date="2023" name="Mol. Phylogenet. Evol.">
        <title>Genome-scale phylogeny and comparative genomics of the fungal order Sordariales.</title>
        <authorList>
            <person name="Hensen N."/>
            <person name="Bonometti L."/>
            <person name="Westerberg I."/>
            <person name="Brannstrom I.O."/>
            <person name="Guillou S."/>
            <person name="Cros-Aarteil S."/>
            <person name="Calhoun S."/>
            <person name="Haridas S."/>
            <person name="Kuo A."/>
            <person name="Mondo S."/>
            <person name="Pangilinan J."/>
            <person name="Riley R."/>
            <person name="LaButti K."/>
            <person name="Andreopoulos B."/>
            <person name="Lipzen A."/>
            <person name="Chen C."/>
            <person name="Yan M."/>
            <person name="Daum C."/>
            <person name="Ng V."/>
            <person name="Clum A."/>
            <person name="Steindorff A."/>
            <person name="Ohm R.A."/>
            <person name="Martin F."/>
            <person name="Silar P."/>
            <person name="Natvig D.O."/>
            <person name="Lalanne C."/>
            <person name="Gautier V."/>
            <person name="Ament-Velasquez S.L."/>
            <person name="Kruys A."/>
            <person name="Hutchinson M.I."/>
            <person name="Powell A.J."/>
            <person name="Barry K."/>
            <person name="Miller A.N."/>
            <person name="Grigoriev I.V."/>
            <person name="Debuchy R."/>
            <person name="Gladieux P."/>
            <person name="Hiltunen Thoren M."/>
            <person name="Johannesson H."/>
        </authorList>
    </citation>
    <scope>NUCLEOTIDE SEQUENCE</scope>
    <source>
        <strain evidence="2">PSN293</strain>
    </source>
</reference>
<dbReference type="Proteomes" id="UP001301769">
    <property type="component" value="Unassembled WGS sequence"/>
</dbReference>
<feature type="region of interest" description="Disordered" evidence="1">
    <location>
        <begin position="64"/>
        <end position="107"/>
    </location>
</feature>
<organism evidence="2 3">
    <name type="scientific">Rhypophila decipiens</name>
    <dbReference type="NCBI Taxonomy" id="261697"/>
    <lineage>
        <taxon>Eukaryota</taxon>
        <taxon>Fungi</taxon>
        <taxon>Dikarya</taxon>
        <taxon>Ascomycota</taxon>
        <taxon>Pezizomycotina</taxon>
        <taxon>Sordariomycetes</taxon>
        <taxon>Sordariomycetidae</taxon>
        <taxon>Sordariales</taxon>
        <taxon>Naviculisporaceae</taxon>
        <taxon>Rhypophila</taxon>
    </lineage>
</organism>
<feature type="compositionally biased region" description="Basic and acidic residues" evidence="1">
    <location>
        <begin position="75"/>
        <end position="87"/>
    </location>
</feature>
<dbReference type="AlphaFoldDB" id="A0AAN7B5I7"/>
<evidence type="ECO:0000313" key="3">
    <source>
        <dbReference type="Proteomes" id="UP001301769"/>
    </source>
</evidence>
<gene>
    <name evidence="2" type="ORF">QBC37DRAFT_431219</name>
</gene>
<accession>A0AAN7B5I7</accession>
<name>A0AAN7B5I7_9PEZI</name>
<evidence type="ECO:0000313" key="2">
    <source>
        <dbReference type="EMBL" id="KAK4208885.1"/>
    </source>
</evidence>
<keyword evidence="3" id="KW-1185">Reference proteome</keyword>
<proteinExistence type="predicted"/>
<sequence length="347" mass="38690">MMSVFFYITGVFISHTAIPGWYRLAFAQAISSFDAGKNSMIAMSFVLVPSEPLGEPLESLERWSSNVNDDGLGNSDDRNNGESEEIHWPFSGESGGPPDDNSDSDEGEDRAVRLMADGSLFSDIVYTEFNHKLNLERFQENCIVQGKLRVLDLIDRVIDRHGIVQGNHQNVALFFMDRIHGRSDAPVINIGLVSGARVKVLCPVDLSWPSTQDTPLAERIRYEMSMVRKECGEYTKAAALKQESVLSLYATAKQAVNNVLHSLGELYPDGDLMTCWKEEMIDQAHSVRRFVDKAFYEHMDVADSGSSSKAAGDDGELDRGWHDAARTAHDTSMDILGDTLEEFKEIR</sequence>
<dbReference type="EMBL" id="MU858225">
    <property type="protein sequence ID" value="KAK4208885.1"/>
    <property type="molecule type" value="Genomic_DNA"/>
</dbReference>
<reference evidence="2" key="2">
    <citation type="submission" date="2023-05" db="EMBL/GenBank/DDBJ databases">
        <authorList>
            <consortium name="Lawrence Berkeley National Laboratory"/>
            <person name="Steindorff A."/>
            <person name="Hensen N."/>
            <person name="Bonometti L."/>
            <person name="Westerberg I."/>
            <person name="Brannstrom I.O."/>
            <person name="Guillou S."/>
            <person name="Cros-Aarteil S."/>
            <person name="Calhoun S."/>
            <person name="Haridas S."/>
            <person name="Kuo A."/>
            <person name="Mondo S."/>
            <person name="Pangilinan J."/>
            <person name="Riley R."/>
            <person name="Labutti K."/>
            <person name="Andreopoulos B."/>
            <person name="Lipzen A."/>
            <person name="Chen C."/>
            <person name="Yanf M."/>
            <person name="Daum C."/>
            <person name="Ng V."/>
            <person name="Clum A."/>
            <person name="Ohm R."/>
            <person name="Martin F."/>
            <person name="Silar P."/>
            <person name="Natvig D."/>
            <person name="Lalanne C."/>
            <person name="Gautier V."/>
            <person name="Ament-Velasquez S.L."/>
            <person name="Kruys A."/>
            <person name="Hutchinson M.I."/>
            <person name="Powell A.J."/>
            <person name="Barry K."/>
            <person name="Miller A.N."/>
            <person name="Grigoriev I.V."/>
            <person name="Debuchy R."/>
            <person name="Gladieux P."/>
            <person name="Thoren M.H."/>
            <person name="Johannesson H."/>
        </authorList>
    </citation>
    <scope>NUCLEOTIDE SEQUENCE</scope>
    <source>
        <strain evidence="2">PSN293</strain>
    </source>
</reference>